<dbReference type="InterPro" id="IPR039353">
    <property type="entry name" value="TF_Adf1"/>
</dbReference>
<gene>
    <name evidence="2" type="ORF">ACAOBT_LOCUS7489</name>
</gene>
<accession>A0A9P0K4Z9</accession>
<organism evidence="2 3">
    <name type="scientific">Acanthoscelides obtectus</name>
    <name type="common">Bean weevil</name>
    <name type="synonym">Bruchus obtectus</name>
    <dbReference type="NCBI Taxonomy" id="200917"/>
    <lineage>
        <taxon>Eukaryota</taxon>
        <taxon>Metazoa</taxon>
        <taxon>Ecdysozoa</taxon>
        <taxon>Arthropoda</taxon>
        <taxon>Hexapoda</taxon>
        <taxon>Insecta</taxon>
        <taxon>Pterygota</taxon>
        <taxon>Neoptera</taxon>
        <taxon>Endopterygota</taxon>
        <taxon>Coleoptera</taxon>
        <taxon>Polyphaga</taxon>
        <taxon>Cucujiformia</taxon>
        <taxon>Chrysomeloidea</taxon>
        <taxon>Chrysomelidae</taxon>
        <taxon>Bruchinae</taxon>
        <taxon>Bruchini</taxon>
        <taxon>Acanthoscelides</taxon>
    </lineage>
</organism>
<dbReference type="GO" id="GO:0005634">
    <property type="term" value="C:nucleus"/>
    <property type="evidence" value="ECO:0007669"/>
    <property type="project" value="TreeGrafter"/>
</dbReference>
<dbReference type="OrthoDB" id="6674404at2759"/>
<proteinExistence type="predicted"/>
<feature type="domain" description="MADF" evidence="1">
    <location>
        <begin position="4"/>
        <end position="94"/>
    </location>
</feature>
<evidence type="ECO:0000313" key="2">
    <source>
        <dbReference type="EMBL" id="CAH1967666.1"/>
    </source>
</evidence>
<dbReference type="PROSITE" id="PS51029">
    <property type="entry name" value="MADF"/>
    <property type="match status" value="1"/>
</dbReference>
<evidence type="ECO:0000259" key="1">
    <source>
        <dbReference type="PROSITE" id="PS51029"/>
    </source>
</evidence>
<dbReference type="EMBL" id="CAKOFQ010006745">
    <property type="protein sequence ID" value="CAH1967666.1"/>
    <property type="molecule type" value="Genomic_DNA"/>
</dbReference>
<comment type="caution">
    <text evidence="2">The sequence shown here is derived from an EMBL/GenBank/DDBJ whole genome shotgun (WGS) entry which is preliminary data.</text>
</comment>
<dbReference type="PANTHER" id="PTHR12243:SF67">
    <property type="entry name" value="COREPRESSOR OF PANGOLIN, ISOFORM A-RELATED"/>
    <property type="match status" value="1"/>
</dbReference>
<dbReference type="Pfam" id="PF10545">
    <property type="entry name" value="MADF_DNA_bdg"/>
    <property type="match status" value="1"/>
</dbReference>
<evidence type="ECO:0000313" key="3">
    <source>
        <dbReference type="Proteomes" id="UP001152888"/>
    </source>
</evidence>
<reference evidence="2" key="1">
    <citation type="submission" date="2022-03" db="EMBL/GenBank/DDBJ databases">
        <authorList>
            <person name="Sayadi A."/>
        </authorList>
    </citation>
    <scope>NUCLEOTIDE SEQUENCE</scope>
</reference>
<dbReference type="AlphaFoldDB" id="A0A9P0K4Z9"/>
<keyword evidence="3" id="KW-1185">Reference proteome</keyword>
<dbReference type="InterPro" id="IPR006578">
    <property type="entry name" value="MADF-dom"/>
</dbReference>
<dbReference type="Proteomes" id="UP001152888">
    <property type="component" value="Unassembled WGS sequence"/>
</dbReference>
<dbReference type="GO" id="GO:0006357">
    <property type="term" value="P:regulation of transcription by RNA polymerase II"/>
    <property type="evidence" value="ECO:0007669"/>
    <property type="project" value="TreeGrafter"/>
</dbReference>
<name>A0A9P0K4Z9_ACAOB</name>
<dbReference type="PANTHER" id="PTHR12243">
    <property type="entry name" value="MADF DOMAIN TRANSCRIPTION FACTOR"/>
    <property type="match status" value="1"/>
</dbReference>
<protein>
    <recommendedName>
        <fullName evidence="1">MADF domain-containing protein</fullName>
    </recommendedName>
</protein>
<dbReference type="GO" id="GO:0005667">
    <property type="term" value="C:transcription regulator complex"/>
    <property type="evidence" value="ECO:0007669"/>
    <property type="project" value="TreeGrafter"/>
</dbReference>
<sequence length="222" mass="26569">MAEKLIELVQQHEVLYNHSLLEYRDQNVRQQAWEEIGRHLRITADNAKSTWDRLRRCFCNARSRRMSAKSLHTNRKTPPWKFEHHMEFLLPYVEVRRSRGNSHLQNSQIEYEIRVPQALINNDDYDLGKQEDQESVADDDGAAFERDDEQFTETQTSLQDRVSNVENANNSYYRKRKIEETETAQNKHTSFENMDETDLFFLGLSRMVKNCRKWNKLLLSWQ</sequence>
<dbReference type="SMART" id="SM00595">
    <property type="entry name" value="MADF"/>
    <property type="match status" value="1"/>
</dbReference>